<keyword evidence="2" id="KW-1185">Reference proteome</keyword>
<evidence type="ECO:0000313" key="2">
    <source>
        <dbReference type="Proteomes" id="UP000253628"/>
    </source>
</evidence>
<dbReference type="Proteomes" id="UP000253628">
    <property type="component" value="Unassembled WGS sequence"/>
</dbReference>
<dbReference type="Pfam" id="PF05717">
    <property type="entry name" value="TnpB_IS66"/>
    <property type="match status" value="1"/>
</dbReference>
<proteinExistence type="predicted"/>
<accession>A0A366H2R7</accession>
<dbReference type="PANTHER" id="PTHR36455">
    <property type="match status" value="1"/>
</dbReference>
<gene>
    <name evidence="1" type="ORF">DFR37_1163</name>
</gene>
<comment type="caution">
    <text evidence="1">The sequence shown here is derived from an EMBL/GenBank/DDBJ whole genome shotgun (WGS) entry which is preliminary data.</text>
</comment>
<dbReference type="EMBL" id="QNRQ01000016">
    <property type="protein sequence ID" value="RBP35566.1"/>
    <property type="molecule type" value="Genomic_DNA"/>
</dbReference>
<dbReference type="AlphaFoldDB" id="A0A366H2R7"/>
<reference evidence="1 2" key="1">
    <citation type="submission" date="2018-06" db="EMBL/GenBank/DDBJ databases">
        <title>Genomic Encyclopedia of Type Strains, Phase IV (KMG-IV): sequencing the most valuable type-strain genomes for metagenomic binning, comparative biology and taxonomic classification.</title>
        <authorList>
            <person name="Goeker M."/>
        </authorList>
    </citation>
    <scope>NUCLEOTIDE SEQUENCE [LARGE SCALE GENOMIC DNA]</scope>
    <source>
        <strain evidence="1 2">DSM 25520</strain>
    </source>
</reference>
<name>A0A366H2R7_9BURK</name>
<dbReference type="NCBIfam" id="NF033819">
    <property type="entry name" value="IS66_TnpB"/>
    <property type="match status" value="1"/>
</dbReference>
<evidence type="ECO:0000313" key="1">
    <source>
        <dbReference type="EMBL" id="RBP35566.1"/>
    </source>
</evidence>
<organism evidence="1 2">
    <name type="scientific">Eoetvoesiella caeni</name>
    <dbReference type="NCBI Taxonomy" id="645616"/>
    <lineage>
        <taxon>Bacteria</taxon>
        <taxon>Pseudomonadati</taxon>
        <taxon>Pseudomonadota</taxon>
        <taxon>Betaproteobacteria</taxon>
        <taxon>Burkholderiales</taxon>
        <taxon>Alcaligenaceae</taxon>
        <taxon>Eoetvoesiella</taxon>
    </lineage>
</organism>
<protein>
    <submittedName>
        <fullName evidence="1">IS66 Orf2 like protein</fullName>
    </submittedName>
</protein>
<sequence>MHPGSRIGSVYLCRQPVDFRKQIDGLAVLVEHELQMNPFGDALFVFVNRARNKIKALYWHRNGFCLWQKRLEKQRFAWPDPASSQVVHTLTLQEFEWLLEGFDLWVNKPHKTLNYQAVS</sequence>
<dbReference type="InterPro" id="IPR008878">
    <property type="entry name" value="Transposase_IS66_Orf2"/>
</dbReference>
<dbReference type="RefSeq" id="WP_113934941.1">
    <property type="nucleotide sequence ID" value="NZ_JACCEU010000012.1"/>
</dbReference>
<dbReference type="PANTHER" id="PTHR36455:SF1">
    <property type="entry name" value="BLR8292 PROTEIN"/>
    <property type="match status" value="1"/>
</dbReference>